<dbReference type="GO" id="GO:0050804">
    <property type="term" value="P:modulation of chemical synaptic transmission"/>
    <property type="evidence" value="ECO:0007669"/>
    <property type="project" value="TreeGrafter"/>
</dbReference>
<dbReference type="SMART" id="SM00225">
    <property type="entry name" value="BTB"/>
    <property type="match status" value="1"/>
</dbReference>
<dbReference type="WBParaSite" id="Pan_g12723.t1">
    <property type="protein sequence ID" value="Pan_g12723.t1"/>
    <property type="gene ID" value="Pan_g12723"/>
</dbReference>
<dbReference type="GO" id="GO:0048512">
    <property type="term" value="P:circadian behavior"/>
    <property type="evidence" value="ECO:0007669"/>
    <property type="project" value="TreeGrafter"/>
</dbReference>
<dbReference type="Gene3D" id="3.30.710.10">
    <property type="entry name" value="Potassium Channel Kv1.1, Chain A"/>
    <property type="match status" value="1"/>
</dbReference>
<dbReference type="PANTHER" id="PTHR46306:SF1">
    <property type="entry name" value="BTB_POZ DOMAIN-CONTAINING PROTEIN 9"/>
    <property type="match status" value="1"/>
</dbReference>
<dbReference type="SMART" id="SM00875">
    <property type="entry name" value="BACK"/>
    <property type="match status" value="1"/>
</dbReference>
<dbReference type="SUPFAM" id="SSF54695">
    <property type="entry name" value="POZ domain"/>
    <property type="match status" value="1"/>
</dbReference>
<reference evidence="3" key="2">
    <citation type="submission" date="2020-10" db="UniProtKB">
        <authorList>
            <consortium name="WormBaseParasite"/>
        </authorList>
    </citation>
    <scope>IDENTIFICATION</scope>
</reference>
<dbReference type="Proteomes" id="UP000492821">
    <property type="component" value="Unassembled WGS sequence"/>
</dbReference>
<organism evidence="2 3">
    <name type="scientific">Panagrellus redivivus</name>
    <name type="common">Microworm</name>
    <dbReference type="NCBI Taxonomy" id="6233"/>
    <lineage>
        <taxon>Eukaryota</taxon>
        <taxon>Metazoa</taxon>
        <taxon>Ecdysozoa</taxon>
        <taxon>Nematoda</taxon>
        <taxon>Chromadorea</taxon>
        <taxon>Rhabditida</taxon>
        <taxon>Tylenchina</taxon>
        <taxon>Panagrolaimomorpha</taxon>
        <taxon>Panagrolaimoidea</taxon>
        <taxon>Panagrolaimidae</taxon>
        <taxon>Panagrellus</taxon>
    </lineage>
</organism>
<dbReference type="Pfam" id="PF07707">
    <property type="entry name" value="BACK"/>
    <property type="match status" value="1"/>
</dbReference>
<reference evidence="2" key="1">
    <citation type="journal article" date="2013" name="Genetics">
        <title>The draft genome and transcriptome of Panagrellus redivivus are shaped by the harsh demands of a free-living lifestyle.</title>
        <authorList>
            <person name="Srinivasan J."/>
            <person name="Dillman A.R."/>
            <person name="Macchietto M.G."/>
            <person name="Heikkinen L."/>
            <person name="Lakso M."/>
            <person name="Fracchia K.M."/>
            <person name="Antoshechkin I."/>
            <person name="Mortazavi A."/>
            <person name="Wong G."/>
            <person name="Sternberg P.W."/>
        </authorList>
    </citation>
    <scope>NUCLEOTIDE SEQUENCE [LARGE SCALE GENOMIC DNA]</scope>
    <source>
        <strain evidence="2">MT8872</strain>
    </source>
</reference>
<dbReference type="InterPro" id="IPR000210">
    <property type="entry name" value="BTB/POZ_dom"/>
</dbReference>
<dbReference type="InterPro" id="IPR011705">
    <property type="entry name" value="BACK"/>
</dbReference>
<dbReference type="Gene3D" id="2.60.120.260">
    <property type="entry name" value="Galactose-binding domain-like"/>
    <property type="match status" value="2"/>
</dbReference>
<sequence length="526" mass="59949">MSIAKNHLLEQIGSLCLNAELSDVTIVVEGIRLPAHRVILARRCEYFKNMFESGMIEATTKRIEIRETPLNGFKNVLKWIYTGYITVFVIEDAFEVIRLAHMYQITELVDIAIDYFKGFCSVENVCSILNEAVILSHDQLTDLSIDFVTANCCKVLKHESFETLSKDALTVMLIRAIVTALEIDVFHAVIGWMKANPLKSADFPDIIKYVPLGNLAIEELKNVPSELVDSEFLIALANHQRIVSVPPYQMQNENVATSKNGVKVFSGGETSFFKNTDLNTVLKHDISSSYGHYEQGIIVDLGRRYLLNSFKMLLVDNYNGLNFSCNNYKYWIAVSEDNCNYTRVVDHSKYSCCNLQNLYFKERFARFIRICGTAPVDGAFAISRLEALYTTELVKIDPVTQLQIPFYNVASVTRNAVIRDEFSGSEFYSSVFLRLHGGVIVQLPQPYLIDSMNLLLHENANYVYNYKVEVSVNLLSWTCVFSEKKVSAWRKLHFRKQPVVFVKISGLSSYDNLRDDRIQLECFAKS</sequence>
<dbReference type="Pfam" id="PF00651">
    <property type="entry name" value="BTB"/>
    <property type="match status" value="1"/>
</dbReference>
<dbReference type="GO" id="GO:0005737">
    <property type="term" value="C:cytoplasm"/>
    <property type="evidence" value="ECO:0007669"/>
    <property type="project" value="TreeGrafter"/>
</dbReference>
<dbReference type="InterPro" id="IPR052407">
    <property type="entry name" value="BTB_POZ_domain_cont_9"/>
</dbReference>
<dbReference type="AlphaFoldDB" id="A0A7E4UTN4"/>
<accession>A0A7E4UTN4</accession>
<dbReference type="PROSITE" id="PS50097">
    <property type="entry name" value="BTB"/>
    <property type="match status" value="1"/>
</dbReference>
<feature type="domain" description="BTB" evidence="1">
    <location>
        <begin position="22"/>
        <end position="89"/>
    </location>
</feature>
<dbReference type="GO" id="GO:0008344">
    <property type="term" value="P:adult locomotory behavior"/>
    <property type="evidence" value="ECO:0007669"/>
    <property type="project" value="TreeGrafter"/>
</dbReference>
<evidence type="ECO:0000313" key="2">
    <source>
        <dbReference type="Proteomes" id="UP000492821"/>
    </source>
</evidence>
<dbReference type="InterPro" id="IPR008979">
    <property type="entry name" value="Galactose-bd-like_sf"/>
</dbReference>
<protein>
    <submittedName>
        <fullName evidence="3">BTB domain-containing protein</fullName>
    </submittedName>
</protein>
<keyword evidence="2" id="KW-1185">Reference proteome</keyword>
<dbReference type="InterPro" id="IPR011333">
    <property type="entry name" value="SKP1/BTB/POZ_sf"/>
</dbReference>
<dbReference type="Gene3D" id="1.25.40.420">
    <property type="match status" value="1"/>
</dbReference>
<evidence type="ECO:0000313" key="3">
    <source>
        <dbReference type="WBParaSite" id="Pan_g12723.t1"/>
    </source>
</evidence>
<name>A0A7E4UTN4_PANRE</name>
<evidence type="ECO:0000259" key="1">
    <source>
        <dbReference type="PROSITE" id="PS50097"/>
    </source>
</evidence>
<dbReference type="PANTHER" id="PTHR46306">
    <property type="entry name" value="BTB/POZ DOMAIN-CONTAINING PROTEIN 9"/>
    <property type="match status" value="1"/>
</dbReference>
<dbReference type="SUPFAM" id="SSF49785">
    <property type="entry name" value="Galactose-binding domain-like"/>
    <property type="match status" value="2"/>
</dbReference>
<proteinExistence type="predicted"/>